<evidence type="ECO:0000313" key="4">
    <source>
        <dbReference type="EMBL" id="KAK9199056.1"/>
    </source>
</evidence>
<dbReference type="Pfam" id="PF01190">
    <property type="entry name" value="Pollen_Ole_e_1"/>
    <property type="match status" value="1"/>
</dbReference>
<organism evidence="4 5">
    <name type="scientific">Citrus x changshan-huyou</name>
    <dbReference type="NCBI Taxonomy" id="2935761"/>
    <lineage>
        <taxon>Eukaryota</taxon>
        <taxon>Viridiplantae</taxon>
        <taxon>Streptophyta</taxon>
        <taxon>Embryophyta</taxon>
        <taxon>Tracheophyta</taxon>
        <taxon>Spermatophyta</taxon>
        <taxon>Magnoliopsida</taxon>
        <taxon>eudicotyledons</taxon>
        <taxon>Gunneridae</taxon>
        <taxon>Pentapetalae</taxon>
        <taxon>rosids</taxon>
        <taxon>malvids</taxon>
        <taxon>Sapindales</taxon>
        <taxon>Rutaceae</taxon>
        <taxon>Aurantioideae</taxon>
        <taxon>Citrus</taxon>
    </lineage>
</organism>
<feature type="signal peptide" evidence="3">
    <location>
        <begin position="1"/>
        <end position="26"/>
    </location>
</feature>
<name>A0AAP0QKL6_9ROSI</name>
<dbReference type="Proteomes" id="UP001428341">
    <property type="component" value="Unassembled WGS sequence"/>
</dbReference>
<gene>
    <name evidence="4" type="ORF">WN944_014243</name>
</gene>
<feature type="chain" id="PRO_5043054493" evidence="3">
    <location>
        <begin position="27"/>
        <end position="163"/>
    </location>
</feature>
<dbReference type="PANTHER" id="PTHR31614:SF20">
    <property type="entry name" value="POLLEN PROTEIN OLE E I-LIKE PROTEIN"/>
    <property type="match status" value="1"/>
</dbReference>
<keyword evidence="2" id="KW-1015">Disulfide bond</keyword>
<dbReference type="AlphaFoldDB" id="A0AAP0QKL6"/>
<keyword evidence="3" id="KW-0732">Signal</keyword>
<reference evidence="4 5" key="1">
    <citation type="submission" date="2024-05" db="EMBL/GenBank/DDBJ databases">
        <title>Haplotype-resolved chromosome-level genome assembly of Huyou (Citrus changshanensis).</title>
        <authorList>
            <person name="Miao C."/>
            <person name="Chen W."/>
            <person name="Wu Y."/>
            <person name="Wang L."/>
            <person name="Zhao S."/>
            <person name="Grierson D."/>
            <person name="Xu C."/>
            <person name="Chen K."/>
        </authorList>
    </citation>
    <scope>NUCLEOTIDE SEQUENCE [LARGE SCALE GENOMIC DNA]</scope>
    <source>
        <strain evidence="4">01-14</strain>
        <tissue evidence="4">Leaf</tissue>
    </source>
</reference>
<dbReference type="InterPro" id="IPR006041">
    <property type="entry name" value="Pollen_Ole_e1_allergen"/>
</dbReference>
<protein>
    <submittedName>
        <fullName evidence="4">Uncharacterized protein</fullName>
    </submittedName>
</protein>
<dbReference type="EMBL" id="JBCGBO010000005">
    <property type="protein sequence ID" value="KAK9199056.1"/>
    <property type="molecule type" value="Genomic_DNA"/>
</dbReference>
<keyword evidence="5" id="KW-1185">Reference proteome</keyword>
<sequence>MAKSMKLVAVVATALCFTSLLSFALAAKDPKTVEGLVYCDSCRVKYKTELSDYIAGATVALECKESEGGEVVYSREVVSDQSGTYKIPIEGCHAKLCQVRLVKSPKPECSEIVADGLSSARIDLTPSVGSDPELIRYANDLGFMKKESLPECAKVLEEMFIHG</sequence>
<evidence type="ECO:0000313" key="5">
    <source>
        <dbReference type="Proteomes" id="UP001428341"/>
    </source>
</evidence>
<evidence type="ECO:0000256" key="2">
    <source>
        <dbReference type="ARBA" id="ARBA00023157"/>
    </source>
</evidence>
<evidence type="ECO:0000256" key="1">
    <source>
        <dbReference type="ARBA" id="ARBA00010049"/>
    </source>
</evidence>
<proteinExistence type="inferred from homology"/>
<dbReference type="PANTHER" id="PTHR31614">
    <property type="entry name" value="PROTEIN DOWNSTREAM OF FLC-RELATED"/>
    <property type="match status" value="1"/>
</dbReference>
<accession>A0AAP0QKL6</accession>
<comment type="caution">
    <text evidence="4">The sequence shown here is derived from an EMBL/GenBank/DDBJ whole genome shotgun (WGS) entry which is preliminary data.</text>
</comment>
<comment type="similarity">
    <text evidence="1">Belongs to the Ole e I family.</text>
</comment>
<evidence type="ECO:0000256" key="3">
    <source>
        <dbReference type="SAM" id="SignalP"/>
    </source>
</evidence>